<dbReference type="Proteomes" id="UP000823775">
    <property type="component" value="Unassembled WGS sequence"/>
</dbReference>
<comment type="caution">
    <text evidence="2">The sequence shown here is derived from an EMBL/GenBank/DDBJ whole genome shotgun (WGS) entry which is preliminary data.</text>
</comment>
<evidence type="ECO:0000313" key="2">
    <source>
        <dbReference type="EMBL" id="MCD7465561.1"/>
    </source>
</evidence>
<name>A0ABS8T3B2_DATST</name>
<evidence type="ECO:0000313" key="3">
    <source>
        <dbReference type="Proteomes" id="UP000823775"/>
    </source>
</evidence>
<accession>A0ABS8T3B2</accession>
<protein>
    <submittedName>
        <fullName evidence="2">Uncharacterized protein</fullName>
    </submittedName>
</protein>
<proteinExistence type="predicted"/>
<gene>
    <name evidence="2" type="ORF">HAX54_001559</name>
</gene>
<organism evidence="2 3">
    <name type="scientific">Datura stramonium</name>
    <name type="common">Jimsonweed</name>
    <name type="synonym">Common thornapple</name>
    <dbReference type="NCBI Taxonomy" id="4076"/>
    <lineage>
        <taxon>Eukaryota</taxon>
        <taxon>Viridiplantae</taxon>
        <taxon>Streptophyta</taxon>
        <taxon>Embryophyta</taxon>
        <taxon>Tracheophyta</taxon>
        <taxon>Spermatophyta</taxon>
        <taxon>Magnoliopsida</taxon>
        <taxon>eudicotyledons</taxon>
        <taxon>Gunneridae</taxon>
        <taxon>Pentapetalae</taxon>
        <taxon>asterids</taxon>
        <taxon>lamiids</taxon>
        <taxon>Solanales</taxon>
        <taxon>Solanaceae</taxon>
        <taxon>Solanoideae</taxon>
        <taxon>Datureae</taxon>
        <taxon>Datura</taxon>
    </lineage>
</organism>
<feature type="region of interest" description="Disordered" evidence="1">
    <location>
        <begin position="117"/>
        <end position="137"/>
    </location>
</feature>
<feature type="compositionally biased region" description="Polar residues" evidence="1">
    <location>
        <begin position="128"/>
        <end position="137"/>
    </location>
</feature>
<evidence type="ECO:0000256" key="1">
    <source>
        <dbReference type="SAM" id="MobiDB-lite"/>
    </source>
</evidence>
<dbReference type="EMBL" id="JACEIK010001060">
    <property type="protein sequence ID" value="MCD7465561.1"/>
    <property type="molecule type" value="Genomic_DNA"/>
</dbReference>
<feature type="compositionally biased region" description="Acidic residues" evidence="1">
    <location>
        <begin position="118"/>
        <end position="127"/>
    </location>
</feature>
<reference evidence="2 3" key="1">
    <citation type="journal article" date="2021" name="BMC Genomics">
        <title>Datura genome reveals duplications of psychoactive alkaloid biosynthetic genes and high mutation rate following tissue culture.</title>
        <authorList>
            <person name="Rajewski A."/>
            <person name="Carter-House D."/>
            <person name="Stajich J."/>
            <person name="Litt A."/>
        </authorList>
    </citation>
    <scope>NUCLEOTIDE SEQUENCE [LARGE SCALE GENOMIC DNA]</scope>
    <source>
        <strain evidence="2">AR-01</strain>
    </source>
</reference>
<sequence length="137" mass="15860">MKDVMTEDEDYACYYEMLIVNNESLEDFIVTSDIIAPQIDVPLSRYGHRCTKLVKKFDVENYHYYNFGDGVGTSRSPYILVIPRIYEILGRVEVHAQGNEEFDNFDSNSLNYTYQSDEMVDSGDNDENNQQGVEDVQ</sequence>
<keyword evidence="3" id="KW-1185">Reference proteome</keyword>